<evidence type="ECO:0000313" key="2">
    <source>
        <dbReference type="EMBL" id="MCG4958465.1"/>
    </source>
</evidence>
<dbReference type="InterPro" id="IPR043732">
    <property type="entry name" value="DUF5675"/>
</dbReference>
<name>A0AAW5C9R0_9BACT</name>
<gene>
    <name evidence="2" type="ORF">L0P03_01150</name>
</gene>
<feature type="domain" description="DUF5675" evidence="1">
    <location>
        <begin position="5"/>
        <end position="76"/>
    </location>
</feature>
<organism evidence="2 3">
    <name type="scientific">Odoribacter splanchnicus</name>
    <dbReference type="NCBI Taxonomy" id="28118"/>
    <lineage>
        <taxon>Bacteria</taxon>
        <taxon>Pseudomonadati</taxon>
        <taxon>Bacteroidota</taxon>
        <taxon>Bacteroidia</taxon>
        <taxon>Bacteroidales</taxon>
        <taxon>Odoribacteraceae</taxon>
        <taxon>Odoribacter</taxon>
    </lineage>
</organism>
<evidence type="ECO:0000313" key="3">
    <source>
        <dbReference type="Proteomes" id="UP001199750"/>
    </source>
</evidence>
<comment type="caution">
    <text evidence="2">The sequence shown here is derived from an EMBL/GenBank/DDBJ whole genome shotgun (WGS) entry which is preliminary data.</text>
</comment>
<reference evidence="2" key="1">
    <citation type="submission" date="2022-01" db="EMBL/GenBank/DDBJ databases">
        <title>Collection of gut derived symbiotic bacterial strains cultured from healthy donors.</title>
        <authorList>
            <person name="Lin H."/>
            <person name="Kohout C."/>
            <person name="Waligurski E."/>
            <person name="Pamer E.G."/>
        </authorList>
    </citation>
    <scope>NUCLEOTIDE SEQUENCE</scope>
    <source>
        <strain evidence="2">DFI.1.149</strain>
    </source>
</reference>
<accession>A0AAW5C9R0</accession>
<protein>
    <submittedName>
        <fullName evidence="2">DUF5675 family protein</fullName>
    </submittedName>
</protein>
<evidence type="ECO:0000259" key="1">
    <source>
        <dbReference type="Pfam" id="PF18925"/>
    </source>
</evidence>
<dbReference type="Pfam" id="PF18925">
    <property type="entry name" value="DUF5675"/>
    <property type="match status" value="1"/>
</dbReference>
<dbReference type="Proteomes" id="UP001199750">
    <property type="component" value="Unassembled WGS sequence"/>
</dbReference>
<dbReference type="AlphaFoldDB" id="A0AAW5C9R0"/>
<proteinExistence type="predicted"/>
<dbReference type="EMBL" id="JAKNDN010000002">
    <property type="protein sequence ID" value="MCG4958465.1"/>
    <property type="molecule type" value="Genomic_DNA"/>
</dbReference>
<sequence>MELLLVRKYLKAAYTIGCLWVGGTRFCDTLEDRVRDLSHEPKIPGETAIPSGCYEVSSYALYVVESLEVIVATVEDIERTFFVGNHIHRIHVVHSGFSYVKECRNRSLNVTERIL</sequence>
<dbReference type="RefSeq" id="WP_172720678.1">
    <property type="nucleotide sequence ID" value="NZ_JABWDG010000026.1"/>
</dbReference>